<reference evidence="1" key="1">
    <citation type="journal article" date="2020" name="Stud. Mycol.">
        <title>101 Dothideomycetes genomes: a test case for predicting lifestyles and emergence of pathogens.</title>
        <authorList>
            <person name="Haridas S."/>
            <person name="Albert R."/>
            <person name="Binder M."/>
            <person name="Bloem J."/>
            <person name="Labutti K."/>
            <person name="Salamov A."/>
            <person name="Andreopoulos B."/>
            <person name="Baker S."/>
            <person name="Barry K."/>
            <person name="Bills G."/>
            <person name="Bluhm B."/>
            <person name="Cannon C."/>
            <person name="Castanera R."/>
            <person name="Culley D."/>
            <person name="Daum C."/>
            <person name="Ezra D."/>
            <person name="Gonzalez J."/>
            <person name="Henrissat B."/>
            <person name="Kuo A."/>
            <person name="Liang C."/>
            <person name="Lipzen A."/>
            <person name="Lutzoni F."/>
            <person name="Magnuson J."/>
            <person name="Mondo S."/>
            <person name="Nolan M."/>
            <person name="Ohm R."/>
            <person name="Pangilinan J."/>
            <person name="Park H.-J."/>
            <person name="Ramirez L."/>
            <person name="Alfaro M."/>
            <person name="Sun H."/>
            <person name="Tritt A."/>
            <person name="Yoshinaga Y."/>
            <person name="Zwiers L.-H."/>
            <person name="Turgeon B."/>
            <person name="Goodwin S."/>
            <person name="Spatafora J."/>
            <person name="Crous P."/>
            <person name="Grigoriev I."/>
        </authorList>
    </citation>
    <scope>NUCLEOTIDE SEQUENCE</scope>
    <source>
        <strain evidence="1">CBS 183.55</strain>
    </source>
</reference>
<keyword evidence="2" id="KW-1185">Reference proteome</keyword>
<gene>
    <name evidence="1" type="ORF">M421DRAFT_421606</name>
</gene>
<dbReference type="EMBL" id="ML978971">
    <property type="protein sequence ID" value="KAF1927766.1"/>
    <property type="molecule type" value="Genomic_DNA"/>
</dbReference>
<name>A0A6A5RN33_9PLEO</name>
<evidence type="ECO:0000313" key="1">
    <source>
        <dbReference type="EMBL" id="KAF1927766.1"/>
    </source>
</evidence>
<dbReference type="GeneID" id="54350552"/>
<dbReference type="RefSeq" id="XP_033448018.1">
    <property type="nucleotide sequence ID" value="XM_033592884.1"/>
</dbReference>
<dbReference type="Proteomes" id="UP000800082">
    <property type="component" value="Unassembled WGS sequence"/>
</dbReference>
<dbReference type="AlphaFoldDB" id="A0A6A5RN33"/>
<evidence type="ECO:0000313" key="2">
    <source>
        <dbReference type="Proteomes" id="UP000800082"/>
    </source>
</evidence>
<organism evidence="1 2">
    <name type="scientific">Didymella exigua CBS 183.55</name>
    <dbReference type="NCBI Taxonomy" id="1150837"/>
    <lineage>
        <taxon>Eukaryota</taxon>
        <taxon>Fungi</taxon>
        <taxon>Dikarya</taxon>
        <taxon>Ascomycota</taxon>
        <taxon>Pezizomycotina</taxon>
        <taxon>Dothideomycetes</taxon>
        <taxon>Pleosporomycetidae</taxon>
        <taxon>Pleosporales</taxon>
        <taxon>Pleosporineae</taxon>
        <taxon>Didymellaceae</taxon>
        <taxon>Didymella</taxon>
    </lineage>
</organism>
<protein>
    <submittedName>
        <fullName evidence="1">Uncharacterized protein</fullName>
    </submittedName>
</protein>
<accession>A0A6A5RN33</accession>
<proteinExistence type="predicted"/>
<sequence length="84" mass="9176">MPVFAAPTRLRLVLLFVNTLQRPGGEYTSCTNFGAAAARATFGLVQYASLLSYMLISCMHSIACETAQYQCLRSATHGARLLMK</sequence>